<evidence type="ECO:0000256" key="5">
    <source>
        <dbReference type="ARBA" id="ARBA00023242"/>
    </source>
</evidence>
<dbReference type="InterPro" id="IPR019786">
    <property type="entry name" value="Zinc_finger_PHD-type_CS"/>
</dbReference>
<organism evidence="10 11">
    <name type="scientific">Amylocarpus encephaloides</name>
    <dbReference type="NCBI Taxonomy" id="45428"/>
    <lineage>
        <taxon>Eukaryota</taxon>
        <taxon>Fungi</taxon>
        <taxon>Dikarya</taxon>
        <taxon>Ascomycota</taxon>
        <taxon>Pezizomycotina</taxon>
        <taxon>Leotiomycetes</taxon>
        <taxon>Helotiales</taxon>
        <taxon>Helotiales incertae sedis</taxon>
        <taxon>Amylocarpus</taxon>
    </lineage>
</organism>
<feature type="region of interest" description="Disordered" evidence="8">
    <location>
        <begin position="135"/>
        <end position="274"/>
    </location>
</feature>
<evidence type="ECO:0000256" key="6">
    <source>
        <dbReference type="PROSITE-ProRule" id="PRU00146"/>
    </source>
</evidence>
<dbReference type="InterPro" id="IPR011011">
    <property type="entry name" value="Znf_FYVE_PHD"/>
</dbReference>
<feature type="compositionally biased region" description="Polar residues" evidence="8">
    <location>
        <begin position="203"/>
        <end position="212"/>
    </location>
</feature>
<evidence type="ECO:0000313" key="10">
    <source>
        <dbReference type="EMBL" id="KAG9238736.1"/>
    </source>
</evidence>
<dbReference type="GO" id="GO:0045893">
    <property type="term" value="P:positive regulation of DNA-templated transcription"/>
    <property type="evidence" value="ECO:0007669"/>
    <property type="project" value="TreeGrafter"/>
</dbReference>
<keyword evidence="2" id="KW-0479">Metal-binding</keyword>
<dbReference type="PANTHER" id="PTHR46174:SF1">
    <property type="entry name" value="CXXC-TYPE ZINC FINGER PROTEIN 1"/>
    <property type="match status" value="1"/>
</dbReference>
<proteinExistence type="predicted"/>
<evidence type="ECO:0000259" key="9">
    <source>
        <dbReference type="PROSITE" id="PS50016"/>
    </source>
</evidence>
<keyword evidence="11" id="KW-1185">Reference proteome</keyword>
<dbReference type="SUPFAM" id="SSF57903">
    <property type="entry name" value="FYVE/PHD zinc finger"/>
    <property type="match status" value="1"/>
</dbReference>
<evidence type="ECO:0000256" key="1">
    <source>
        <dbReference type="ARBA" id="ARBA00004123"/>
    </source>
</evidence>
<reference evidence="10" key="1">
    <citation type="journal article" date="2021" name="IMA Fungus">
        <title>Genomic characterization of three marine fungi, including Emericellopsis atlantica sp. nov. with signatures of a generalist lifestyle and marine biomass degradation.</title>
        <authorList>
            <person name="Hagestad O.C."/>
            <person name="Hou L."/>
            <person name="Andersen J.H."/>
            <person name="Hansen E.H."/>
            <person name="Altermark B."/>
            <person name="Li C."/>
            <person name="Kuhnert E."/>
            <person name="Cox R.J."/>
            <person name="Crous P.W."/>
            <person name="Spatafora J.W."/>
            <person name="Lail K."/>
            <person name="Amirebrahimi M."/>
            <person name="Lipzen A."/>
            <person name="Pangilinan J."/>
            <person name="Andreopoulos W."/>
            <person name="Hayes R.D."/>
            <person name="Ng V."/>
            <person name="Grigoriev I.V."/>
            <person name="Jackson S.A."/>
            <person name="Sutton T.D.S."/>
            <person name="Dobson A.D.W."/>
            <person name="Rama T."/>
        </authorList>
    </citation>
    <scope>NUCLEOTIDE SEQUENCE</scope>
    <source>
        <strain evidence="10">TRa018bII</strain>
    </source>
</reference>
<name>A0A9P7YSB3_9HELO</name>
<feature type="coiled-coil region" evidence="7">
    <location>
        <begin position="585"/>
        <end position="612"/>
    </location>
</feature>
<dbReference type="PROSITE" id="PS50016">
    <property type="entry name" value="ZF_PHD_2"/>
    <property type="match status" value="1"/>
</dbReference>
<protein>
    <recommendedName>
        <fullName evidence="9">PHD-type domain-containing protein</fullName>
    </recommendedName>
</protein>
<dbReference type="InterPro" id="IPR019787">
    <property type="entry name" value="Znf_PHD-finger"/>
</dbReference>
<dbReference type="Pfam" id="PF00628">
    <property type="entry name" value="PHD"/>
    <property type="match status" value="1"/>
</dbReference>
<dbReference type="InterPro" id="IPR001965">
    <property type="entry name" value="Znf_PHD"/>
</dbReference>
<keyword evidence="5" id="KW-0539">Nucleus</keyword>
<dbReference type="Gene3D" id="3.30.40.10">
    <property type="entry name" value="Zinc/RING finger domain, C3HC4 (zinc finger)"/>
    <property type="match status" value="1"/>
</dbReference>
<dbReference type="GO" id="GO:0008270">
    <property type="term" value="F:zinc ion binding"/>
    <property type="evidence" value="ECO:0007669"/>
    <property type="project" value="UniProtKB-KW"/>
</dbReference>
<keyword evidence="4" id="KW-0862">Zinc</keyword>
<gene>
    <name evidence="10" type="ORF">BJ875DRAFT_415639</name>
</gene>
<dbReference type="SMART" id="SM00249">
    <property type="entry name" value="PHD"/>
    <property type="match status" value="1"/>
</dbReference>
<evidence type="ECO:0000256" key="8">
    <source>
        <dbReference type="SAM" id="MobiDB-lite"/>
    </source>
</evidence>
<evidence type="ECO:0000256" key="3">
    <source>
        <dbReference type="ARBA" id="ARBA00022771"/>
    </source>
</evidence>
<dbReference type="PROSITE" id="PS01359">
    <property type="entry name" value="ZF_PHD_1"/>
    <property type="match status" value="1"/>
</dbReference>
<keyword evidence="7" id="KW-0175">Coiled coil</keyword>
<keyword evidence="3 6" id="KW-0863">Zinc-finger</keyword>
<accession>A0A9P7YSB3</accession>
<dbReference type="OrthoDB" id="436852at2759"/>
<dbReference type="InterPro" id="IPR037869">
    <property type="entry name" value="Spp1/CFP1"/>
</dbReference>
<dbReference type="Proteomes" id="UP000824998">
    <property type="component" value="Unassembled WGS sequence"/>
</dbReference>
<evidence type="ECO:0000256" key="4">
    <source>
        <dbReference type="ARBA" id="ARBA00022833"/>
    </source>
</evidence>
<dbReference type="EMBL" id="MU251366">
    <property type="protein sequence ID" value="KAG9238736.1"/>
    <property type="molecule type" value="Genomic_DNA"/>
</dbReference>
<feature type="compositionally biased region" description="Pro residues" evidence="8">
    <location>
        <begin position="217"/>
        <end position="228"/>
    </location>
</feature>
<evidence type="ECO:0000256" key="2">
    <source>
        <dbReference type="ARBA" id="ARBA00022723"/>
    </source>
</evidence>
<evidence type="ECO:0000256" key="7">
    <source>
        <dbReference type="SAM" id="Coils"/>
    </source>
</evidence>
<comment type="subcellular location">
    <subcellularLocation>
        <location evidence="1">Nucleus</location>
    </subcellularLocation>
</comment>
<dbReference type="InterPro" id="IPR013083">
    <property type="entry name" value="Znf_RING/FYVE/PHD"/>
</dbReference>
<dbReference type="GO" id="GO:0048188">
    <property type="term" value="C:Set1C/COMPASS complex"/>
    <property type="evidence" value="ECO:0007669"/>
    <property type="project" value="InterPro"/>
</dbReference>
<dbReference type="AlphaFoldDB" id="A0A9P7YSB3"/>
<dbReference type="PANTHER" id="PTHR46174">
    <property type="entry name" value="CXXC-TYPE ZINC FINGER PROTEIN 1"/>
    <property type="match status" value="1"/>
</dbReference>
<feature type="domain" description="PHD-type" evidence="9">
    <location>
        <begin position="274"/>
        <end position="326"/>
    </location>
</feature>
<sequence length="625" mass="69175">MDAEQLTEALANVSTAGLQHEEDIDAHQEGGVLAAFGANSAQPAVVWPRPRPTGFAELAEPAAPVSNNKSSFKYKYLEAKPTPPGEDDAEWNKVYTAADSRFYNRNGKNADKSRKYRLSGETYELALKMMAEKKEKLRVGGSSKTAVGRPKAPKKQTPIIKTEPPGSSRDNTPGGDRIPMSLSEQIKIDGRARKAPSAAPSSQHGTPAPSTASKMGSPPPKMDKPPPPPKKKGTAAPIKKVGRPRGPGKPITQSNNAPQGADTRMSDSESNDGGEYCICRGPDDHRMMVNCEGGCDEWYHCSCINMDVEAARELLDRYICPRCAKMPGFQTSWKRMCRYHNVGKFINDPNLCKKAARVQEDAPSKYCSDEHRDAFFVFVRDRLARQDDAPSMGGRLNIHEVHDILNHSKNKADLQKLGQKPRLPVPEGYDPSRPIGLNYITPEEVEQLKIIEAKKAVIVGRIEGYVLQKKLLVMILERCQAAAAHPACEEKGLCGYDNRLSFNEYEFKHWVATTEGQAAFGAGKLGPRTDATKSISTRQFAPHQPKPAVPKVIDAFNNICMTKSKSCIKHRQWRVIHGQDYAHMSAELKKDLDKLNKQADEIIDDAETREAAKEYHAHNTVEQLF</sequence>
<comment type="caution">
    <text evidence="10">The sequence shown here is derived from an EMBL/GenBank/DDBJ whole genome shotgun (WGS) entry which is preliminary data.</text>
</comment>
<evidence type="ECO:0000313" key="11">
    <source>
        <dbReference type="Proteomes" id="UP000824998"/>
    </source>
</evidence>